<dbReference type="Gene3D" id="3.40.50.10840">
    <property type="entry name" value="Putative sugar-binding, N-terminal domain"/>
    <property type="match status" value="1"/>
</dbReference>
<dbReference type="Proteomes" id="UP000003250">
    <property type="component" value="Unassembled WGS sequence"/>
</dbReference>
<evidence type="ECO:0000313" key="10">
    <source>
        <dbReference type="Proteomes" id="UP000003250"/>
    </source>
</evidence>
<evidence type="ECO:0000256" key="2">
    <source>
        <dbReference type="ARBA" id="ARBA00022679"/>
    </source>
</evidence>
<dbReference type="Pfam" id="PF17042">
    <property type="entry name" value="NBD_C"/>
    <property type="match status" value="1"/>
</dbReference>
<dbReference type="EMBL" id="AHAM01000330">
    <property type="protein sequence ID" value="EHK52436.1"/>
    <property type="molecule type" value="Genomic_DNA"/>
</dbReference>
<dbReference type="GO" id="GO:0016301">
    <property type="term" value="F:kinase activity"/>
    <property type="evidence" value="ECO:0007669"/>
    <property type="project" value="UniProtKB-KW"/>
</dbReference>
<keyword evidence="10" id="KW-1185">Reference proteome</keyword>
<dbReference type="InterPro" id="IPR037051">
    <property type="entry name" value="4-carb_acid_sugar_kinase_N_sf"/>
</dbReference>
<dbReference type="PATRIC" id="fig|1107882.3.peg.6782"/>
<evidence type="ECO:0000256" key="3">
    <source>
        <dbReference type="ARBA" id="ARBA00022741"/>
    </source>
</evidence>
<dbReference type="Gene3D" id="3.40.980.20">
    <property type="entry name" value="Four-carbon acid sugar kinase, nucleotide binding domain"/>
    <property type="match status" value="1"/>
</dbReference>
<evidence type="ECO:0000256" key="1">
    <source>
        <dbReference type="ARBA" id="ARBA00005715"/>
    </source>
</evidence>
<dbReference type="SUPFAM" id="SSF142764">
    <property type="entry name" value="YgbK-like"/>
    <property type="match status" value="1"/>
</dbReference>
<evidence type="ECO:0000313" key="9">
    <source>
        <dbReference type="EMBL" id="EHK52436.1"/>
    </source>
</evidence>
<evidence type="ECO:0008006" key="11">
    <source>
        <dbReference type="Google" id="ProtNLM"/>
    </source>
</evidence>
<keyword evidence="2" id="KW-0808">Transferase</keyword>
<feature type="domain" description="Four-carbon acid sugar kinase nucleotide binding" evidence="8">
    <location>
        <begin position="269"/>
        <end position="418"/>
    </location>
</feature>
<dbReference type="RefSeq" id="WP_008840589.1">
    <property type="nucleotide sequence ID" value="NZ_AHAM01000330.1"/>
</dbReference>
<dbReference type="Pfam" id="PF07005">
    <property type="entry name" value="SBD_N"/>
    <property type="match status" value="1"/>
</dbReference>
<evidence type="ECO:0000259" key="8">
    <source>
        <dbReference type="Pfam" id="PF17042"/>
    </source>
</evidence>
<evidence type="ECO:0000256" key="4">
    <source>
        <dbReference type="ARBA" id="ARBA00022777"/>
    </source>
</evidence>
<keyword evidence="6" id="KW-0119">Carbohydrate metabolism</keyword>
<evidence type="ECO:0000256" key="5">
    <source>
        <dbReference type="ARBA" id="ARBA00022840"/>
    </source>
</evidence>
<reference evidence="9 10" key="1">
    <citation type="journal article" date="2012" name="J. Bacteriol.">
        <title>Draft Genome Sequence of Mesorhizobium alhagi CCNWXJ12-2T, a Novel Salt-Resistant Species Isolated from the Desert of Northwestern China.</title>
        <authorList>
            <person name="Zhou M."/>
            <person name="Chen W."/>
            <person name="Chen H."/>
            <person name="Wei G."/>
        </authorList>
    </citation>
    <scope>NUCLEOTIDE SEQUENCE [LARGE SCALE GENOMIC DNA]</scope>
    <source>
        <strain evidence="9 10">CCNWXJ12-2</strain>
    </source>
</reference>
<accession>H0I3I2</accession>
<keyword evidence="3" id="KW-0547">Nucleotide-binding</keyword>
<keyword evidence="5" id="KW-0067">ATP-binding</keyword>
<feature type="domain" description="Four-carbon acid sugar kinase N-terminal" evidence="7">
    <location>
        <begin position="6"/>
        <end position="241"/>
    </location>
</feature>
<dbReference type="InterPro" id="IPR010737">
    <property type="entry name" value="4-carb_acid_sugar_kinase_N"/>
</dbReference>
<evidence type="ECO:0000256" key="6">
    <source>
        <dbReference type="ARBA" id="ARBA00023277"/>
    </source>
</evidence>
<name>H0I3I2_9HYPH</name>
<dbReference type="GO" id="GO:0005524">
    <property type="term" value="F:ATP binding"/>
    <property type="evidence" value="ECO:0007669"/>
    <property type="project" value="UniProtKB-KW"/>
</dbReference>
<comment type="similarity">
    <text evidence="1">Belongs to the four-carbon acid sugar kinase family.</text>
</comment>
<sequence>MAVDYLFIGDDFTGASDTLATLAEAGRRVRLFLHPPDPAAVSAERLDAVGIATDLRALPPRRIADRLDVLAETVAALSPRIIHYKVCSTFDSSPTVGSIGAAVLALERHLDPALTAIVGGQPSLGRYCLFGNLFARGPDGAVHRIDRHPVMSRHPVTPMAEADLRVHLAAQGLDGLVLEAWQSLGDGLAARLSAHLAAPRPRILFDAAVQSDVNRIGRALHNLEVGGGPLLLVGASSVAEAFIAGSDHPIADASRPSSASTISTGGPCLVLAGSRSAITAAQVDAARMFHRIPIRRADLADAVFQDLAADSASWLERGSNVLLHLLPEEDYRLSGGELADRLATLASAVLDRHPVRALGIAGGDTSSAIVHRLGFESLAFLHRMDPGVALCASRSSLAVRDGVILLLKGGQVGQPDIFDRFATFFRAGGLA</sequence>
<evidence type="ECO:0000259" key="7">
    <source>
        <dbReference type="Pfam" id="PF07005"/>
    </source>
</evidence>
<dbReference type="InterPro" id="IPR031475">
    <property type="entry name" value="NBD_C"/>
</dbReference>
<keyword evidence="4" id="KW-0418">Kinase</keyword>
<dbReference type="InterPro" id="IPR042213">
    <property type="entry name" value="NBD_C_sf"/>
</dbReference>
<dbReference type="AlphaFoldDB" id="H0I3I2"/>
<gene>
    <name evidence="9" type="ORF">MAXJ12_35234</name>
</gene>
<protein>
    <recommendedName>
        <fullName evidence="11">Hrp-dependent type III effector protein</fullName>
    </recommendedName>
</protein>
<dbReference type="OrthoDB" id="7686359at2"/>
<organism evidence="9 10">
    <name type="scientific">Mesorhizobium alhagi CCNWXJ12-2</name>
    <dbReference type="NCBI Taxonomy" id="1107882"/>
    <lineage>
        <taxon>Bacteria</taxon>
        <taxon>Pseudomonadati</taxon>
        <taxon>Pseudomonadota</taxon>
        <taxon>Alphaproteobacteria</taxon>
        <taxon>Hyphomicrobiales</taxon>
        <taxon>Phyllobacteriaceae</taxon>
        <taxon>Allomesorhizobium</taxon>
    </lineage>
</organism>
<proteinExistence type="inferred from homology"/>